<accession>A0ACB8QFZ5</accession>
<reference evidence="1" key="2">
    <citation type="journal article" date="2022" name="New Phytol.">
        <title>Evolutionary transition to the ectomycorrhizal habit in the genomes of a hyperdiverse lineage of mushroom-forming fungi.</title>
        <authorList>
            <person name="Looney B."/>
            <person name="Miyauchi S."/>
            <person name="Morin E."/>
            <person name="Drula E."/>
            <person name="Courty P.E."/>
            <person name="Kohler A."/>
            <person name="Kuo A."/>
            <person name="LaButti K."/>
            <person name="Pangilinan J."/>
            <person name="Lipzen A."/>
            <person name="Riley R."/>
            <person name="Andreopoulos W."/>
            <person name="He G."/>
            <person name="Johnson J."/>
            <person name="Nolan M."/>
            <person name="Tritt A."/>
            <person name="Barry K.W."/>
            <person name="Grigoriev I.V."/>
            <person name="Nagy L.G."/>
            <person name="Hibbett D."/>
            <person name="Henrissat B."/>
            <person name="Matheny P.B."/>
            <person name="Labbe J."/>
            <person name="Martin F.M."/>
        </authorList>
    </citation>
    <scope>NUCLEOTIDE SEQUENCE</scope>
    <source>
        <strain evidence="1">EC-137</strain>
    </source>
</reference>
<name>A0ACB8QFZ5_9AGAM</name>
<organism evidence="1 2">
    <name type="scientific">Vararia minispora EC-137</name>
    <dbReference type="NCBI Taxonomy" id="1314806"/>
    <lineage>
        <taxon>Eukaryota</taxon>
        <taxon>Fungi</taxon>
        <taxon>Dikarya</taxon>
        <taxon>Basidiomycota</taxon>
        <taxon>Agaricomycotina</taxon>
        <taxon>Agaricomycetes</taxon>
        <taxon>Russulales</taxon>
        <taxon>Lachnocladiaceae</taxon>
        <taxon>Vararia</taxon>
    </lineage>
</organism>
<proteinExistence type="predicted"/>
<protein>
    <submittedName>
        <fullName evidence="1">AAA domain-containing protein</fullName>
    </submittedName>
</protein>
<evidence type="ECO:0000313" key="1">
    <source>
        <dbReference type="EMBL" id="KAI0030729.1"/>
    </source>
</evidence>
<evidence type="ECO:0000313" key="2">
    <source>
        <dbReference type="Proteomes" id="UP000814128"/>
    </source>
</evidence>
<dbReference type="Proteomes" id="UP000814128">
    <property type="component" value="Unassembled WGS sequence"/>
</dbReference>
<dbReference type="EMBL" id="MU273608">
    <property type="protein sequence ID" value="KAI0030729.1"/>
    <property type="molecule type" value="Genomic_DNA"/>
</dbReference>
<keyword evidence="2" id="KW-1185">Reference proteome</keyword>
<sequence length="893" mass="99866">MSVWILALNPIFDHYRVTHALCHSTINLAVVHWLDVRSVFCRVVYPPTGILTSKHADRRQHLATLAADPASSSRTDFVHNLVESPEPVHDAPVKSRFDWRRRASLEKPLSSSRPPVKYRRRVEPTHSPLMPHDSFFREVYAYQKRFLPLLEVEQQEEEKIIQERLSSWSVQRLKSEGYCVTELSAFWMEQTHFGRPVAAFSLGPGVTLPNNRFENGTQVLVTHLDPLKESPRRGRVLGATSTQIRISFQSTFDLNEDGKAWRLDVGRSDIAFERMRTAVSHFAFDPLFQEAASDADDREIILQGTTLRDILLRAFKPGARVPSPHEPVRLQDGSDSSYVPRETLDHPGHFIHRSEGAFADDMRIMSWARRYSLPDPISIEGDPVLAGLNPTQVRAAAMMIGQRASLVQGPPGTGKTKTIIQALTVTKREFDVALPVLVCTYTNVAVDNLVEGFSQAGLNPVRVGSEGMIRETLQRHSLQAQLSVHPDIKQLDVLSADLAKTEKRLNDSRMRINKLRDSIHDSQSVRALQTLDNMKSSAFKLERQVGAISGKMSALKAKMIKDIFLEADVVRSRHVALIGDHKQLPPVILSSEARDNGLGISLFERLTEEGVIPSIMLDVQYRMHPSIAHFPSQEFYGMALRDGMVDALGNVPDYLLPPKSEHLLVDTASGHRPSVVFLDHSGPESISGRSRINMTDATIVCSVIEDILALNADIMGSDIGVIAPYAAQVRILSQLLTTEERSQTRFKSKLGDHRAMQVAGVEVKTVDGFEGREKEVIIFSTVRNNAGGYVGFLSDRRRLNVGLTRAKRGLFVIGSLRTLGAANTGELKAKRGLDSLRNTSNILPPLSSHTLTTTIERRPRSKSGAWVRYMEYLKERGMILPLEGERLRRMVLH</sequence>
<reference evidence="1" key="1">
    <citation type="submission" date="2021-02" db="EMBL/GenBank/DDBJ databases">
        <authorList>
            <consortium name="DOE Joint Genome Institute"/>
            <person name="Ahrendt S."/>
            <person name="Looney B.P."/>
            <person name="Miyauchi S."/>
            <person name="Morin E."/>
            <person name="Drula E."/>
            <person name="Courty P.E."/>
            <person name="Chicoki N."/>
            <person name="Fauchery L."/>
            <person name="Kohler A."/>
            <person name="Kuo A."/>
            <person name="Labutti K."/>
            <person name="Pangilinan J."/>
            <person name="Lipzen A."/>
            <person name="Riley R."/>
            <person name="Andreopoulos W."/>
            <person name="He G."/>
            <person name="Johnson J."/>
            <person name="Barry K.W."/>
            <person name="Grigoriev I.V."/>
            <person name="Nagy L."/>
            <person name="Hibbett D."/>
            <person name="Henrissat B."/>
            <person name="Matheny P.B."/>
            <person name="Labbe J."/>
            <person name="Martin F."/>
        </authorList>
    </citation>
    <scope>NUCLEOTIDE SEQUENCE</scope>
    <source>
        <strain evidence="1">EC-137</strain>
    </source>
</reference>
<comment type="caution">
    <text evidence="1">The sequence shown here is derived from an EMBL/GenBank/DDBJ whole genome shotgun (WGS) entry which is preliminary data.</text>
</comment>
<gene>
    <name evidence="1" type="ORF">K488DRAFT_53606</name>
</gene>